<dbReference type="EMBL" id="BRXY01000583">
    <property type="protein sequence ID" value="GMI01848.1"/>
    <property type="molecule type" value="Genomic_DNA"/>
</dbReference>
<dbReference type="Gene3D" id="1.50.40.10">
    <property type="entry name" value="Mitochondrial carrier domain"/>
    <property type="match status" value="1"/>
</dbReference>
<dbReference type="PANTHER" id="PTHR45667">
    <property type="entry name" value="S-ADENOSYLMETHIONINE MITOCHONDRIAL CARRIER PROTEIN"/>
    <property type="match status" value="1"/>
</dbReference>
<proteinExistence type="inferred from homology"/>
<keyword evidence="7 8" id="KW-0472">Membrane</keyword>
<comment type="caution">
    <text evidence="11">The sequence shown here is derived from an EMBL/GenBank/DDBJ whole genome shotgun (WGS) entry which is preliminary data.</text>
</comment>
<gene>
    <name evidence="11" type="ORF">TrST_g10435</name>
</gene>
<dbReference type="OrthoDB" id="276989at2759"/>
<evidence type="ECO:0000256" key="3">
    <source>
        <dbReference type="ARBA" id="ARBA00022448"/>
    </source>
</evidence>
<evidence type="ECO:0000256" key="2">
    <source>
        <dbReference type="ARBA" id="ARBA00006375"/>
    </source>
</evidence>
<dbReference type="PROSITE" id="PS50920">
    <property type="entry name" value="SOLCAR"/>
    <property type="match status" value="3"/>
</dbReference>
<evidence type="ECO:0000256" key="10">
    <source>
        <dbReference type="SAM" id="SignalP"/>
    </source>
</evidence>
<evidence type="ECO:0008006" key="13">
    <source>
        <dbReference type="Google" id="ProtNLM"/>
    </source>
</evidence>
<keyword evidence="6" id="KW-1133">Transmembrane helix</keyword>
<evidence type="ECO:0000256" key="5">
    <source>
        <dbReference type="ARBA" id="ARBA00022737"/>
    </source>
</evidence>
<feature type="chain" id="PRO_5040804915" description="Mitochondrial carrier protein" evidence="10">
    <location>
        <begin position="34"/>
        <end position="319"/>
    </location>
</feature>
<sequence length="319" mass="34476">MDFLHENDQRKQGGMIHARVLLVLLLALGYCNGKAADVVKPKTGPVSSFTSLIRANAHHLLAAASARATSITLMYPVDTIKTRLQMSQPLALKGLFSGLTSSLIGQVPYGVLTFGSYEIYKQKITDKFPNLPILPATCVSAVLGDLTGSVWLCPSEVIKQNIQGGNFKTTRSAVVNILKKDGLTGFYRGYFGGVVRDVPFRVLSLGSYEVVKKRYVDMKERAGKPVDLTSGEAALVGAFAGSFAALTTTPLDKMKTSLMTGQSQGSYLEACRTVMEREGPGAFFQGVVPRVGLIGPSVAIFFVVYEKTKQVILREQGKK</sequence>
<evidence type="ECO:0000256" key="4">
    <source>
        <dbReference type="ARBA" id="ARBA00022692"/>
    </source>
</evidence>
<comment type="similarity">
    <text evidence="2 9">Belongs to the mitochondrial carrier (TC 2.A.29) family.</text>
</comment>
<reference evidence="12" key="1">
    <citation type="journal article" date="2023" name="Commun. Biol.">
        <title>Genome analysis of Parmales, the sister group of diatoms, reveals the evolutionary specialization of diatoms from phago-mixotrophs to photoautotrophs.</title>
        <authorList>
            <person name="Ban H."/>
            <person name="Sato S."/>
            <person name="Yoshikawa S."/>
            <person name="Yamada K."/>
            <person name="Nakamura Y."/>
            <person name="Ichinomiya M."/>
            <person name="Sato N."/>
            <person name="Blanc-Mathieu R."/>
            <person name="Endo H."/>
            <person name="Kuwata A."/>
            <person name="Ogata H."/>
        </authorList>
    </citation>
    <scope>NUCLEOTIDE SEQUENCE [LARGE SCALE GENOMIC DNA]</scope>
    <source>
        <strain evidence="12">NIES 3701</strain>
    </source>
</reference>
<evidence type="ECO:0000256" key="7">
    <source>
        <dbReference type="ARBA" id="ARBA00023136"/>
    </source>
</evidence>
<feature type="signal peptide" evidence="10">
    <location>
        <begin position="1"/>
        <end position="33"/>
    </location>
</feature>
<feature type="repeat" description="Solcar" evidence="8">
    <location>
        <begin position="54"/>
        <end position="123"/>
    </location>
</feature>
<evidence type="ECO:0000256" key="9">
    <source>
        <dbReference type="RuleBase" id="RU000488"/>
    </source>
</evidence>
<evidence type="ECO:0000313" key="12">
    <source>
        <dbReference type="Proteomes" id="UP001165085"/>
    </source>
</evidence>
<keyword evidence="5" id="KW-0677">Repeat</keyword>
<protein>
    <recommendedName>
        <fullName evidence="13">Mitochondrial carrier protein</fullName>
    </recommendedName>
</protein>
<evidence type="ECO:0000256" key="8">
    <source>
        <dbReference type="PROSITE-ProRule" id="PRU00282"/>
    </source>
</evidence>
<comment type="subcellular location">
    <subcellularLocation>
        <location evidence="1">Membrane</location>
        <topology evidence="1">Multi-pass membrane protein</topology>
    </subcellularLocation>
</comment>
<keyword evidence="3 9" id="KW-0813">Transport</keyword>
<dbReference type="Proteomes" id="UP001165085">
    <property type="component" value="Unassembled WGS sequence"/>
</dbReference>
<keyword evidence="10" id="KW-0732">Signal</keyword>
<dbReference type="InterPro" id="IPR018108">
    <property type="entry name" value="MCP_transmembrane"/>
</dbReference>
<evidence type="ECO:0000313" key="11">
    <source>
        <dbReference type="EMBL" id="GMI01848.1"/>
    </source>
</evidence>
<feature type="repeat" description="Solcar" evidence="8">
    <location>
        <begin position="132"/>
        <end position="214"/>
    </location>
</feature>
<keyword evidence="4 8" id="KW-0812">Transmembrane</keyword>
<evidence type="ECO:0000256" key="6">
    <source>
        <dbReference type="ARBA" id="ARBA00022989"/>
    </source>
</evidence>
<keyword evidence="12" id="KW-1185">Reference proteome</keyword>
<dbReference type="GO" id="GO:0016020">
    <property type="term" value="C:membrane"/>
    <property type="evidence" value="ECO:0007669"/>
    <property type="project" value="UniProtKB-SubCell"/>
</dbReference>
<name>A0A9W7C426_9STRA</name>
<evidence type="ECO:0000256" key="1">
    <source>
        <dbReference type="ARBA" id="ARBA00004141"/>
    </source>
</evidence>
<accession>A0A9W7C426</accession>
<dbReference type="SUPFAM" id="SSF103506">
    <property type="entry name" value="Mitochondrial carrier"/>
    <property type="match status" value="1"/>
</dbReference>
<dbReference type="AlphaFoldDB" id="A0A9W7C426"/>
<dbReference type="InterPro" id="IPR023395">
    <property type="entry name" value="MCP_dom_sf"/>
</dbReference>
<dbReference type="Pfam" id="PF00153">
    <property type="entry name" value="Mito_carr"/>
    <property type="match status" value="4"/>
</dbReference>
<organism evidence="11 12">
    <name type="scientific">Triparma strigata</name>
    <dbReference type="NCBI Taxonomy" id="1606541"/>
    <lineage>
        <taxon>Eukaryota</taxon>
        <taxon>Sar</taxon>
        <taxon>Stramenopiles</taxon>
        <taxon>Ochrophyta</taxon>
        <taxon>Bolidophyceae</taxon>
        <taxon>Parmales</taxon>
        <taxon>Triparmaceae</taxon>
        <taxon>Triparma</taxon>
    </lineage>
</organism>
<feature type="repeat" description="Solcar" evidence="8">
    <location>
        <begin position="228"/>
        <end position="311"/>
    </location>
</feature>